<dbReference type="CDD" id="cd01428">
    <property type="entry name" value="ADK"/>
    <property type="match status" value="1"/>
</dbReference>
<proteinExistence type="inferred from homology"/>
<dbReference type="InterPro" id="IPR027417">
    <property type="entry name" value="P-loop_NTPase"/>
</dbReference>
<feature type="binding site" evidence="4">
    <location>
        <begin position="85"/>
        <end position="88"/>
    </location>
    <ligand>
        <name>AMP</name>
        <dbReference type="ChEBI" id="CHEBI:456215"/>
    </ligand>
</feature>
<dbReference type="Gene3D" id="3.40.50.300">
    <property type="entry name" value="P-loop containing nucleotide triphosphate hydrolases"/>
    <property type="match status" value="1"/>
</dbReference>
<evidence type="ECO:0000259" key="7">
    <source>
        <dbReference type="Pfam" id="PF05191"/>
    </source>
</evidence>
<feature type="binding site" evidence="4">
    <location>
        <position position="171"/>
    </location>
    <ligand>
        <name>AMP</name>
        <dbReference type="ChEBI" id="CHEBI:456215"/>
    </ligand>
</feature>
<evidence type="ECO:0000256" key="2">
    <source>
        <dbReference type="ARBA" id="ARBA00022741"/>
    </source>
</evidence>
<evidence type="ECO:0000256" key="4">
    <source>
        <dbReference type="HAMAP-Rule" id="MF_00235"/>
    </source>
</evidence>
<evidence type="ECO:0000313" key="9">
    <source>
        <dbReference type="Proteomes" id="UP000075398"/>
    </source>
</evidence>
<keyword evidence="3 4" id="KW-0418">Kinase</keyword>
<dbReference type="Pfam" id="PF05191">
    <property type="entry name" value="ADK_lid"/>
    <property type="match status" value="1"/>
</dbReference>
<feature type="region of interest" description="NMP" evidence="4">
    <location>
        <begin position="30"/>
        <end position="59"/>
    </location>
</feature>
<gene>
    <name evidence="4 8" type="primary">adk</name>
    <name evidence="8" type="ORF">AMQ22_01379</name>
</gene>
<dbReference type="Proteomes" id="UP000075398">
    <property type="component" value="Unassembled WGS sequence"/>
</dbReference>
<dbReference type="EC" id="2.7.4.3" evidence="4 6"/>
<feature type="binding site" evidence="4">
    <location>
        <position position="92"/>
    </location>
    <ligand>
        <name>AMP</name>
        <dbReference type="ChEBI" id="CHEBI:456215"/>
    </ligand>
</feature>
<dbReference type="GO" id="GO:0008270">
    <property type="term" value="F:zinc ion binding"/>
    <property type="evidence" value="ECO:0007669"/>
    <property type="project" value="UniProtKB-UniRule"/>
</dbReference>
<reference evidence="8 9" key="1">
    <citation type="journal article" date="2016" name="ISME J.">
        <title>Chasing the elusive Euryarchaeota class WSA2: genomes reveal a uniquely fastidious methyl-reducing methanogen.</title>
        <authorList>
            <person name="Nobu M.K."/>
            <person name="Narihiro T."/>
            <person name="Kuroda K."/>
            <person name="Mei R."/>
            <person name="Liu W.T."/>
        </authorList>
    </citation>
    <scope>NUCLEOTIDE SEQUENCE [LARGE SCALE GENOMIC DNA]</scope>
    <source>
        <strain evidence="8">U1lsi0528_Bin055</strain>
    </source>
</reference>
<keyword evidence="4" id="KW-0545">Nucleotide biosynthesis</keyword>
<dbReference type="PANTHER" id="PTHR23359">
    <property type="entry name" value="NUCLEOTIDE KINASE"/>
    <property type="match status" value="1"/>
</dbReference>
<dbReference type="GO" id="GO:0005524">
    <property type="term" value="F:ATP binding"/>
    <property type="evidence" value="ECO:0007669"/>
    <property type="project" value="UniProtKB-UniRule"/>
</dbReference>
<comment type="similarity">
    <text evidence="4 5">Belongs to the adenylate kinase family.</text>
</comment>
<dbReference type="GO" id="GO:0004017">
    <property type="term" value="F:AMP kinase activity"/>
    <property type="evidence" value="ECO:0007669"/>
    <property type="project" value="UniProtKB-UniRule"/>
</dbReference>
<feature type="binding site" evidence="4">
    <location>
        <position position="153"/>
    </location>
    <ligand>
        <name>Zn(2+)</name>
        <dbReference type="ChEBI" id="CHEBI:29105"/>
        <note>structural</note>
    </ligand>
</feature>
<comment type="subunit">
    <text evidence="4 6">Monomer.</text>
</comment>
<dbReference type="InterPro" id="IPR033690">
    <property type="entry name" value="Adenylat_kinase_CS"/>
</dbReference>
<dbReference type="STRING" id="1705564.APG08_00757"/>
<dbReference type="NCBIfam" id="NF001381">
    <property type="entry name" value="PRK00279.1-3"/>
    <property type="match status" value="1"/>
</dbReference>
<dbReference type="AlphaFoldDB" id="A0A150J1H0"/>
<keyword evidence="4" id="KW-0963">Cytoplasm</keyword>
<name>A0A150J1H0_9EURY</name>
<feature type="binding site" evidence="4">
    <location>
        <position position="160"/>
    </location>
    <ligand>
        <name>AMP</name>
        <dbReference type="ChEBI" id="CHEBI:456215"/>
    </ligand>
</feature>
<comment type="domain">
    <text evidence="4">Consists of three domains, a large central CORE domain and two small peripheral domains, NMPbind and LID, which undergo movements during catalysis. The LID domain closes over the site of phosphoryl transfer upon ATP binding. Assembling and dissambling the active center during each catalytic cycle provides an effective means to prevent ATP hydrolysis. Some bacteria have evolved a zinc-coordinating structure that stabilizes the LID domain.</text>
</comment>
<dbReference type="GO" id="GO:0005737">
    <property type="term" value="C:cytoplasm"/>
    <property type="evidence" value="ECO:0007669"/>
    <property type="project" value="UniProtKB-SubCell"/>
</dbReference>
<comment type="caution">
    <text evidence="8">The sequence shown here is derived from an EMBL/GenBank/DDBJ whole genome shotgun (WGS) entry which is preliminary data.</text>
</comment>
<dbReference type="SUPFAM" id="SSF52540">
    <property type="entry name" value="P-loop containing nucleoside triphosphate hydrolases"/>
    <property type="match status" value="1"/>
</dbReference>
<organism evidence="8 9">
    <name type="scientific">Candidatus Methanofastidiosum methylothiophilum</name>
    <dbReference type="NCBI Taxonomy" id="1705564"/>
    <lineage>
        <taxon>Archaea</taxon>
        <taxon>Methanobacteriati</taxon>
        <taxon>Methanobacteriota</taxon>
        <taxon>Stenosarchaea group</taxon>
        <taxon>Candidatus Methanofastidiosia</taxon>
        <taxon>Candidatus Methanofastidiosales</taxon>
        <taxon>Candidatus Methanofastidiosaceae</taxon>
        <taxon>Candidatus Methanofastidiosum</taxon>
    </lineage>
</organism>
<feature type="region of interest" description="LID" evidence="4">
    <location>
        <begin position="126"/>
        <end position="163"/>
    </location>
</feature>
<dbReference type="NCBIfam" id="TIGR01351">
    <property type="entry name" value="adk"/>
    <property type="match status" value="1"/>
</dbReference>
<evidence type="ECO:0000256" key="1">
    <source>
        <dbReference type="ARBA" id="ARBA00022679"/>
    </source>
</evidence>
<dbReference type="EMBL" id="LNGC01000065">
    <property type="protein sequence ID" value="KYC50948.1"/>
    <property type="molecule type" value="Genomic_DNA"/>
</dbReference>
<feature type="binding site" evidence="4">
    <location>
        <begin position="57"/>
        <end position="59"/>
    </location>
    <ligand>
        <name>AMP</name>
        <dbReference type="ChEBI" id="CHEBI:456215"/>
    </ligand>
</feature>
<feature type="domain" description="Adenylate kinase active site lid" evidence="7">
    <location>
        <begin position="127"/>
        <end position="162"/>
    </location>
</feature>
<feature type="binding site" evidence="4">
    <location>
        <position position="36"/>
    </location>
    <ligand>
        <name>AMP</name>
        <dbReference type="ChEBI" id="CHEBI:456215"/>
    </ligand>
</feature>
<dbReference type="Pfam" id="PF00406">
    <property type="entry name" value="ADK"/>
    <property type="match status" value="1"/>
</dbReference>
<dbReference type="InterPro" id="IPR006259">
    <property type="entry name" value="Adenyl_kin_sub"/>
</dbReference>
<evidence type="ECO:0000256" key="6">
    <source>
        <dbReference type="RuleBase" id="RU003331"/>
    </source>
</evidence>
<protein>
    <recommendedName>
        <fullName evidence="4 6">Adenylate kinase</fullName>
        <shortName evidence="4">AK</shortName>
        <ecNumber evidence="4 6">2.7.4.3</ecNumber>
    </recommendedName>
    <alternativeName>
        <fullName evidence="4">ATP-AMP transphosphorylase</fullName>
    </alternativeName>
    <alternativeName>
        <fullName evidence="4">ATP:AMP phosphotransferase</fullName>
    </alternativeName>
    <alternativeName>
        <fullName evidence="4">Adenylate monophosphate kinase</fullName>
    </alternativeName>
</protein>
<evidence type="ECO:0000256" key="3">
    <source>
        <dbReference type="ARBA" id="ARBA00022777"/>
    </source>
</evidence>
<dbReference type="FunFam" id="3.40.50.300:FF:000106">
    <property type="entry name" value="Adenylate kinase mitochondrial"/>
    <property type="match status" value="1"/>
</dbReference>
<keyword evidence="4 6" id="KW-0067">ATP-binding</keyword>
<evidence type="ECO:0000313" key="8">
    <source>
        <dbReference type="EMBL" id="KYC50948.1"/>
    </source>
</evidence>
<comment type="catalytic activity">
    <reaction evidence="4 6">
        <text>AMP + ATP = 2 ADP</text>
        <dbReference type="Rhea" id="RHEA:12973"/>
        <dbReference type="ChEBI" id="CHEBI:30616"/>
        <dbReference type="ChEBI" id="CHEBI:456215"/>
        <dbReference type="ChEBI" id="CHEBI:456216"/>
        <dbReference type="EC" id="2.7.4.3"/>
    </reaction>
</comment>
<dbReference type="PRINTS" id="PR00094">
    <property type="entry name" value="ADENYLTKNASE"/>
</dbReference>
<accession>A0A150J1H0</accession>
<dbReference type="InterPro" id="IPR007862">
    <property type="entry name" value="Adenylate_kinase_lid-dom"/>
</dbReference>
<feature type="binding site" evidence="4">
    <location>
        <position position="133"/>
    </location>
    <ligand>
        <name>Zn(2+)</name>
        <dbReference type="ChEBI" id="CHEBI:29105"/>
        <note>structural</note>
    </ligand>
</feature>
<dbReference type="NCBIfam" id="NF001380">
    <property type="entry name" value="PRK00279.1-2"/>
    <property type="match status" value="1"/>
</dbReference>
<feature type="binding site" evidence="4">
    <location>
        <position position="31"/>
    </location>
    <ligand>
        <name>AMP</name>
        <dbReference type="ChEBI" id="CHEBI:456215"/>
    </ligand>
</feature>
<feature type="binding site" evidence="4">
    <location>
        <position position="127"/>
    </location>
    <ligand>
        <name>ATP</name>
        <dbReference type="ChEBI" id="CHEBI:30616"/>
    </ligand>
</feature>
<keyword evidence="2 4" id="KW-0547">Nucleotide-binding</keyword>
<dbReference type="PATRIC" id="fig|1705409.3.peg.1438"/>
<feature type="binding site" evidence="4">
    <location>
        <position position="150"/>
    </location>
    <ligand>
        <name>Zn(2+)</name>
        <dbReference type="ChEBI" id="CHEBI:29105"/>
        <note>structural</note>
    </ligand>
</feature>
<keyword evidence="1 4" id="KW-0808">Transferase</keyword>
<sequence length="212" mass="24175">MRIILLGPPGCGKGTQADIVCKEYNIPHISTGDILRDNVKRKTDIGLSAKQYMDTGRLVPDEIIIGMMQDRFSENDCKKGFLLDGFPRTITQAEALDNLLEKMDISLDHIINIDVPDEDIINRISKRLSCPNCGEVYNLLYKKPKKEMSCDTCGGKLHQRDDDKEEVIRNRLDVYRKQTAPLISYYKQKIKNVNGSKDIREVTMDILKILKS</sequence>
<feature type="binding site" evidence="4">
    <location>
        <begin position="136"/>
        <end position="137"/>
    </location>
    <ligand>
        <name>ATP</name>
        <dbReference type="ChEBI" id="CHEBI:30616"/>
    </ligand>
</feature>
<dbReference type="UniPathway" id="UPA00588">
    <property type="reaction ID" value="UER00649"/>
</dbReference>
<evidence type="ECO:0000256" key="5">
    <source>
        <dbReference type="RuleBase" id="RU003330"/>
    </source>
</evidence>
<dbReference type="GO" id="GO:0044209">
    <property type="term" value="P:AMP salvage"/>
    <property type="evidence" value="ECO:0007669"/>
    <property type="project" value="UniProtKB-UniRule"/>
</dbReference>
<keyword evidence="4" id="KW-0479">Metal-binding</keyword>
<feature type="binding site" evidence="4">
    <location>
        <position position="197"/>
    </location>
    <ligand>
        <name>ATP</name>
        <dbReference type="ChEBI" id="CHEBI:30616"/>
    </ligand>
</feature>
<feature type="binding site" evidence="4">
    <location>
        <begin position="10"/>
        <end position="15"/>
    </location>
    <ligand>
        <name>ATP</name>
        <dbReference type="ChEBI" id="CHEBI:30616"/>
    </ligand>
</feature>
<comment type="function">
    <text evidence="4">Catalyzes the reversible transfer of the terminal phosphate group between ATP and AMP. Plays an important role in cellular energy homeostasis and in adenine nucleotide metabolism.</text>
</comment>
<dbReference type="PROSITE" id="PS00113">
    <property type="entry name" value="ADENYLATE_KINASE"/>
    <property type="match status" value="1"/>
</dbReference>
<keyword evidence="4" id="KW-0862">Zinc</keyword>
<dbReference type="NCBIfam" id="NF011100">
    <property type="entry name" value="PRK14527.1"/>
    <property type="match status" value="1"/>
</dbReference>
<feature type="binding site" evidence="4">
    <location>
        <position position="130"/>
    </location>
    <ligand>
        <name>Zn(2+)</name>
        <dbReference type="ChEBI" id="CHEBI:29105"/>
        <note>structural</note>
    </ligand>
</feature>
<comment type="pathway">
    <text evidence="4">Purine metabolism; AMP biosynthesis via salvage pathway; AMP from ADP: step 1/1.</text>
</comment>
<comment type="subcellular location">
    <subcellularLocation>
        <location evidence="4 6">Cytoplasm</location>
    </subcellularLocation>
</comment>
<dbReference type="InterPro" id="IPR000850">
    <property type="entry name" value="Adenylat/UMP-CMP_kin"/>
</dbReference>
<dbReference type="HAMAP" id="MF_00235">
    <property type="entry name" value="Adenylate_kinase_Adk"/>
    <property type="match status" value="1"/>
</dbReference>